<accession>A0ACB8UCL2</accession>
<name>A0ACB8UCL2_9APHY</name>
<evidence type="ECO:0000313" key="1">
    <source>
        <dbReference type="EMBL" id="KAI0092000.1"/>
    </source>
</evidence>
<dbReference type="EMBL" id="MU274904">
    <property type="protein sequence ID" value="KAI0092000.1"/>
    <property type="molecule type" value="Genomic_DNA"/>
</dbReference>
<gene>
    <name evidence="1" type="ORF">BDY19DRAFT_990750</name>
</gene>
<dbReference type="Proteomes" id="UP001055072">
    <property type="component" value="Unassembled WGS sequence"/>
</dbReference>
<protein>
    <submittedName>
        <fullName evidence="1">Cytochrome P450</fullName>
    </submittedName>
</protein>
<comment type="caution">
    <text evidence="1">The sequence shown here is derived from an EMBL/GenBank/DDBJ whole genome shotgun (WGS) entry which is preliminary data.</text>
</comment>
<reference evidence="1" key="1">
    <citation type="journal article" date="2021" name="Environ. Microbiol.">
        <title>Gene family expansions and transcriptome signatures uncover fungal adaptations to wood decay.</title>
        <authorList>
            <person name="Hage H."/>
            <person name="Miyauchi S."/>
            <person name="Viragh M."/>
            <person name="Drula E."/>
            <person name="Min B."/>
            <person name="Chaduli D."/>
            <person name="Navarro D."/>
            <person name="Favel A."/>
            <person name="Norest M."/>
            <person name="Lesage-Meessen L."/>
            <person name="Balint B."/>
            <person name="Merenyi Z."/>
            <person name="de Eugenio L."/>
            <person name="Morin E."/>
            <person name="Martinez A.T."/>
            <person name="Baldrian P."/>
            <person name="Stursova M."/>
            <person name="Martinez M.J."/>
            <person name="Novotny C."/>
            <person name="Magnuson J.K."/>
            <person name="Spatafora J.W."/>
            <person name="Maurice S."/>
            <person name="Pangilinan J."/>
            <person name="Andreopoulos W."/>
            <person name="LaButti K."/>
            <person name="Hundley H."/>
            <person name="Na H."/>
            <person name="Kuo A."/>
            <person name="Barry K."/>
            <person name="Lipzen A."/>
            <person name="Henrissat B."/>
            <person name="Riley R."/>
            <person name="Ahrendt S."/>
            <person name="Nagy L.G."/>
            <person name="Grigoriev I.V."/>
            <person name="Martin F."/>
            <person name="Rosso M.N."/>
        </authorList>
    </citation>
    <scope>NUCLEOTIDE SEQUENCE</scope>
    <source>
        <strain evidence="1">CBS 384.51</strain>
    </source>
</reference>
<proteinExistence type="predicted"/>
<keyword evidence="2" id="KW-1185">Reference proteome</keyword>
<evidence type="ECO:0000313" key="2">
    <source>
        <dbReference type="Proteomes" id="UP001055072"/>
    </source>
</evidence>
<sequence length="527" mass="59476">MLQLPSFTPLDGCAVALCGAALLAIRSSRQPKRRYNPDAARLPGPTALPFIGNAVMVFNHRRVVLEFLRKLLQYGPVSTFTVPFVGRNLVIGRPEWLEHIKKNDTIMYDRGPTVREVFAEFPGPNTVLGSDGSDWKIARRTMQPLFGKTFGTTHVCTALTEILPDIFSFLREANSTNTAINWSGKLLLYSTNITGRIALGLFLSAAFSLPNDLIGPDFGCLKNHNEIAECLEIVAYICSNRMINPSWRITDYIDGSHTTFNKARRQLLHIVDTMIADRIRKNGGTNIVEPQDFLDRLLLDLPRTNNLAVVRETLLAALFGGHDTLTNSLQWAVYELQRNPEWIEKLREESEGQPWYDGAIPFERLVDFPNHQAVCYEVLRLYPGISQNFRVARCDDILPALPEMGIPEVQVFQGDRILWSDLHMMRSPEIWGPDAAVFNPRRFFDAQGKFVKPSSPLFVAFGAGVRSCPAMQLASHEMICLVRALTSRFDFEPVHPGERRSVDGFTPFIDGQFWLNVKVLDAKYHDI</sequence>
<organism evidence="1 2">
    <name type="scientific">Irpex rosettiformis</name>
    <dbReference type="NCBI Taxonomy" id="378272"/>
    <lineage>
        <taxon>Eukaryota</taxon>
        <taxon>Fungi</taxon>
        <taxon>Dikarya</taxon>
        <taxon>Basidiomycota</taxon>
        <taxon>Agaricomycotina</taxon>
        <taxon>Agaricomycetes</taxon>
        <taxon>Polyporales</taxon>
        <taxon>Irpicaceae</taxon>
        <taxon>Irpex</taxon>
    </lineage>
</organism>